<dbReference type="GO" id="GO:0043332">
    <property type="term" value="C:mating projection tip"/>
    <property type="evidence" value="ECO:0007669"/>
    <property type="project" value="TreeGrafter"/>
</dbReference>
<dbReference type="GO" id="GO:0016020">
    <property type="term" value="C:membrane"/>
    <property type="evidence" value="ECO:0007669"/>
    <property type="project" value="InterPro"/>
</dbReference>
<dbReference type="Pfam" id="PF12351">
    <property type="entry name" value="Fig1"/>
    <property type="match status" value="1"/>
</dbReference>
<evidence type="ECO:0000313" key="4">
    <source>
        <dbReference type="Proteomes" id="UP000008536"/>
    </source>
</evidence>
<proteinExistence type="predicted"/>
<organism evidence="3 4">
    <name type="scientific">Zygosaccharomyces rouxii (strain ATCC 2623 / CBS 732 / NBRC 1130 / NCYC 568 / NRRL Y-229)</name>
    <dbReference type="NCBI Taxonomy" id="559307"/>
    <lineage>
        <taxon>Eukaryota</taxon>
        <taxon>Fungi</taxon>
        <taxon>Dikarya</taxon>
        <taxon>Ascomycota</taxon>
        <taxon>Saccharomycotina</taxon>
        <taxon>Saccharomycetes</taxon>
        <taxon>Saccharomycetales</taxon>
        <taxon>Saccharomycetaceae</taxon>
        <taxon>Zygosaccharomyces</taxon>
    </lineage>
</organism>
<feature type="transmembrane region" description="Helical" evidence="2">
    <location>
        <begin position="192"/>
        <end position="214"/>
    </location>
</feature>
<keyword evidence="4" id="KW-1185">Reference proteome</keyword>
<gene>
    <name evidence="3" type="ordered locus">ZYRO0A03630g</name>
</gene>
<keyword evidence="2" id="KW-0812">Transmembrane</keyword>
<protein>
    <submittedName>
        <fullName evidence="3">ZYRO0A03630p</fullName>
    </submittedName>
</protein>
<dbReference type="PANTHER" id="PTHR28092:SF1">
    <property type="entry name" value="FACTOR-INDUCED GENE 1 PROTEIN"/>
    <property type="match status" value="1"/>
</dbReference>
<name>C5DPI4_ZYGRC</name>
<feature type="compositionally biased region" description="Low complexity" evidence="1">
    <location>
        <begin position="281"/>
        <end position="291"/>
    </location>
</feature>
<feature type="transmembrane region" description="Helical" evidence="2">
    <location>
        <begin position="21"/>
        <end position="42"/>
    </location>
</feature>
<dbReference type="EMBL" id="CU928173">
    <property type="protein sequence ID" value="CAR25595.1"/>
    <property type="molecule type" value="Genomic_DNA"/>
</dbReference>
<dbReference type="InterPro" id="IPR033481">
    <property type="entry name" value="Dni1/Fig1"/>
</dbReference>
<reference evidence="3 4" key="1">
    <citation type="journal article" date="2009" name="Genome Res.">
        <title>Comparative genomics of protoploid Saccharomycetaceae.</title>
        <authorList>
            <consortium name="The Genolevures Consortium"/>
            <person name="Souciet J.-L."/>
            <person name="Dujon B."/>
            <person name="Gaillardin C."/>
            <person name="Johnston M."/>
            <person name="Baret P.V."/>
            <person name="Cliften P."/>
            <person name="Sherman D.J."/>
            <person name="Weissenbach J."/>
            <person name="Westhof E."/>
            <person name="Wincker P."/>
            <person name="Jubin C."/>
            <person name="Poulain J."/>
            <person name="Barbe V."/>
            <person name="Segurens B."/>
            <person name="Artiguenave F."/>
            <person name="Anthouard V."/>
            <person name="Vacherie B."/>
            <person name="Val M.-E."/>
            <person name="Fulton R.S."/>
            <person name="Minx P."/>
            <person name="Wilson R."/>
            <person name="Durrens P."/>
            <person name="Jean G."/>
            <person name="Marck C."/>
            <person name="Martin T."/>
            <person name="Nikolski M."/>
            <person name="Rolland T."/>
            <person name="Seret M.-L."/>
            <person name="Casaregola S."/>
            <person name="Despons L."/>
            <person name="Fairhead C."/>
            <person name="Fischer G."/>
            <person name="Lafontaine I."/>
            <person name="Leh V."/>
            <person name="Lemaire M."/>
            <person name="de Montigny J."/>
            <person name="Neuveglise C."/>
            <person name="Thierry A."/>
            <person name="Blanc-Lenfle I."/>
            <person name="Bleykasten C."/>
            <person name="Diffels J."/>
            <person name="Fritsch E."/>
            <person name="Frangeul L."/>
            <person name="Goeffon A."/>
            <person name="Jauniaux N."/>
            <person name="Kachouri-Lafond R."/>
            <person name="Payen C."/>
            <person name="Potier S."/>
            <person name="Pribylova L."/>
            <person name="Ozanne C."/>
            <person name="Richard G.-F."/>
            <person name="Sacerdot C."/>
            <person name="Straub M.-L."/>
            <person name="Talla E."/>
        </authorList>
    </citation>
    <scope>NUCLEOTIDE SEQUENCE [LARGE SCALE GENOMIC DNA]</scope>
    <source>
        <strain evidence="3 4">ATCC 2623 / CBS 732 / BCRC 21506 / NBRC 1130 / NCYC 568 / NRRL Y-229</strain>
    </source>
</reference>
<dbReference type="KEGG" id="zro:ZYRO0A03630g"/>
<dbReference type="InterPro" id="IPR016509">
    <property type="entry name" value="Fig1"/>
</dbReference>
<dbReference type="PANTHER" id="PTHR28092">
    <property type="entry name" value="FACTOR-INDUCED GENE 1 PROTEIN"/>
    <property type="match status" value="1"/>
</dbReference>
<feature type="region of interest" description="Disordered" evidence="1">
    <location>
        <begin position="281"/>
        <end position="304"/>
    </location>
</feature>
<accession>C5DPI4</accession>
<dbReference type="GO" id="GO:0000747">
    <property type="term" value="P:conjugation with cellular fusion"/>
    <property type="evidence" value="ECO:0007669"/>
    <property type="project" value="TreeGrafter"/>
</dbReference>
<dbReference type="STRING" id="559307.C5DPI4"/>
<dbReference type="FunCoup" id="C5DPI4">
    <property type="interactions" value="32"/>
</dbReference>
<evidence type="ECO:0000313" key="3">
    <source>
        <dbReference type="EMBL" id="CAR25595.1"/>
    </source>
</evidence>
<keyword evidence="2" id="KW-1133">Transmembrane helix</keyword>
<feature type="transmembrane region" description="Helical" evidence="2">
    <location>
        <begin position="244"/>
        <end position="265"/>
    </location>
</feature>
<keyword evidence="2" id="KW-0472">Membrane</keyword>
<dbReference type="HOGENOM" id="CLU_075335_0_0_1"/>
<dbReference type="AlphaFoldDB" id="C5DPI4"/>
<evidence type="ECO:0000256" key="1">
    <source>
        <dbReference type="SAM" id="MobiDB-lite"/>
    </source>
</evidence>
<feature type="transmembrane region" description="Helical" evidence="2">
    <location>
        <begin position="160"/>
        <end position="180"/>
    </location>
</feature>
<feature type="compositionally biased region" description="Polar residues" evidence="1">
    <location>
        <begin position="295"/>
        <end position="304"/>
    </location>
</feature>
<dbReference type="PIRSF" id="PIRSF007138">
    <property type="entry name" value="FIG1"/>
    <property type="match status" value="1"/>
</dbReference>
<dbReference type="Proteomes" id="UP000008536">
    <property type="component" value="Chromosome A"/>
</dbReference>
<dbReference type="InParanoid" id="C5DPI4"/>
<evidence type="ECO:0000256" key="2">
    <source>
        <dbReference type="SAM" id="Phobius"/>
    </source>
</evidence>
<sequence length="304" mass="34529">MILYWKMAWFFLKRMPKVISLVLNLITIFLTVFLLMGCSNLSNDSTFLVRYKFDRSSPFYNVIQKSFNQSNGTTQMSGLEQVSIASGYMGVCITNIPKDYDKGVKSVCYPRKDLANNPLYNDLSIELFNVPSSDKKSTQKQLPINLNILELAETTSRYVVHPYILMVTVILATLMFLMLIYSTIPALPFKYWVLRATLCVSAFLVLFWGIGAMWTHVGIHACSKLVPSASMGILKIHRGIKAAAMSWVSFAFLLAQLGILWFLYLRDRKNLSEEIDKINNTNNNQPPFHNPGDLSDSSTLNYKV</sequence>